<dbReference type="GO" id="GO:0004000">
    <property type="term" value="F:adenosine deaminase activity"/>
    <property type="evidence" value="ECO:0007669"/>
    <property type="project" value="UniProtKB-ARBA"/>
</dbReference>
<comment type="caution">
    <text evidence="8">The sequence shown here is derived from an EMBL/GenBank/DDBJ whole genome shotgun (WGS) entry which is preliminary data.</text>
</comment>
<dbReference type="PANTHER" id="PTHR11409:SF43">
    <property type="entry name" value="ADENOSINE DEAMINASE"/>
    <property type="match status" value="1"/>
</dbReference>
<keyword evidence="6" id="KW-0862">Zinc</keyword>
<keyword evidence="4" id="KW-0479">Metal-binding</keyword>
<dbReference type="EC" id="3.5.4.4" evidence="3"/>
<reference evidence="8 9" key="1">
    <citation type="journal article" date="2013" name="Genome Announc.">
        <title>Draft Genome Sequence of Streptomyces viridochromogenes Strain Tu57, Producer of Avilamycin.</title>
        <authorList>
            <person name="Gruning B.A."/>
            <person name="Erxleben A."/>
            <person name="Hahnlein A."/>
            <person name="Gunther S."/>
        </authorList>
    </citation>
    <scope>NUCLEOTIDE SEQUENCE [LARGE SCALE GENOMIC DNA]</scope>
    <source>
        <strain evidence="8 9">Tue57</strain>
    </source>
</reference>
<gene>
    <name evidence="8" type="ORF">STVIR_8482</name>
</gene>
<comment type="similarity">
    <text evidence="2">Belongs to the metallo-dependent hydrolases superfamily. Adenosine and AMP deaminases family.</text>
</comment>
<dbReference type="GO" id="GO:0046103">
    <property type="term" value="P:inosine biosynthetic process"/>
    <property type="evidence" value="ECO:0007669"/>
    <property type="project" value="TreeGrafter"/>
</dbReference>
<dbReference type="GO" id="GO:0006154">
    <property type="term" value="P:adenosine catabolic process"/>
    <property type="evidence" value="ECO:0007669"/>
    <property type="project" value="TreeGrafter"/>
</dbReference>
<dbReference type="Gene3D" id="3.20.20.140">
    <property type="entry name" value="Metal-dependent hydrolases"/>
    <property type="match status" value="1"/>
</dbReference>
<dbReference type="AlphaFoldDB" id="L8P244"/>
<organism evidence="8 9">
    <name type="scientific">Streptomyces viridochromogenes Tue57</name>
    <dbReference type="NCBI Taxonomy" id="1160705"/>
    <lineage>
        <taxon>Bacteria</taxon>
        <taxon>Bacillati</taxon>
        <taxon>Actinomycetota</taxon>
        <taxon>Actinomycetes</taxon>
        <taxon>Kitasatosporales</taxon>
        <taxon>Streptomycetaceae</taxon>
        <taxon>Streptomyces</taxon>
    </lineage>
</organism>
<feature type="domain" description="Adenosine deaminase" evidence="7">
    <location>
        <begin position="27"/>
        <end position="102"/>
    </location>
</feature>
<proteinExistence type="inferred from homology"/>
<evidence type="ECO:0000256" key="6">
    <source>
        <dbReference type="ARBA" id="ARBA00022833"/>
    </source>
</evidence>
<comment type="cofactor">
    <cofactor evidence="1">
        <name>Zn(2+)</name>
        <dbReference type="ChEBI" id="CHEBI:29105"/>
    </cofactor>
</comment>
<dbReference type="InterPro" id="IPR001365">
    <property type="entry name" value="A_deaminase_dom"/>
</dbReference>
<dbReference type="SUPFAM" id="SSF51556">
    <property type="entry name" value="Metallo-dependent hydrolases"/>
    <property type="match status" value="1"/>
</dbReference>
<evidence type="ECO:0000256" key="4">
    <source>
        <dbReference type="ARBA" id="ARBA00022723"/>
    </source>
</evidence>
<keyword evidence="5" id="KW-0378">Hydrolase</keyword>
<evidence type="ECO:0000313" key="8">
    <source>
        <dbReference type="EMBL" id="ELS50550.1"/>
    </source>
</evidence>
<evidence type="ECO:0000256" key="2">
    <source>
        <dbReference type="ARBA" id="ARBA00006676"/>
    </source>
</evidence>
<sequence>MSRARSGWSRSVHAVGLGVRPLDLQAASIAEHPITALKELGFRVTLNTDNRLVSGTTMTREMSLLVEQAGWTVEDLRTVTVNAVKSAFIPFDERKALIEDVVMPGYDAAL</sequence>
<dbReference type="Proteomes" id="UP000011205">
    <property type="component" value="Unassembled WGS sequence"/>
</dbReference>
<dbReference type="GO" id="GO:0043103">
    <property type="term" value="P:hypoxanthine salvage"/>
    <property type="evidence" value="ECO:0007669"/>
    <property type="project" value="TreeGrafter"/>
</dbReference>
<name>L8P244_STRVR</name>
<dbReference type="GO" id="GO:0005829">
    <property type="term" value="C:cytosol"/>
    <property type="evidence" value="ECO:0007669"/>
    <property type="project" value="TreeGrafter"/>
</dbReference>
<dbReference type="Pfam" id="PF00962">
    <property type="entry name" value="A_deaminase"/>
    <property type="match status" value="1"/>
</dbReference>
<evidence type="ECO:0000313" key="9">
    <source>
        <dbReference type="Proteomes" id="UP000011205"/>
    </source>
</evidence>
<accession>L8P244</accession>
<dbReference type="InterPro" id="IPR032466">
    <property type="entry name" value="Metal_Hydrolase"/>
</dbReference>
<dbReference type="GO" id="GO:0046872">
    <property type="term" value="F:metal ion binding"/>
    <property type="evidence" value="ECO:0007669"/>
    <property type="project" value="UniProtKB-KW"/>
</dbReference>
<protein>
    <recommendedName>
        <fullName evidence="3">adenosine deaminase</fullName>
        <ecNumber evidence="3">3.5.4.4</ecNumber>
    </recommendedName>
</protein>
<evidence type="ECO:0000256" key="3">
    <source>
        <dbReference type="ARBA" id="ARBA00012784"/>
    </source>
</evidence>
<dbReference type="InterPro" id="IPR006330">
    <property type="entry name" value="Ado/ade_deaminase"/>
</dbReference>
<evidence type="ECO:0000259" key="7">
    <source>
        <dbReference type="Pfam" id="PF00962"/>
    </source>
</evidence>
<evidence type="ECO:0000256" key="1">
    <source>
        <dbReference type="ARBA" id="ARBA00001947"/>
    </source>
</evidence>
<dbReference type="EMBL" id="AMLP01000273">
    <property type="protein sequence ID" value="ELS50550.1"/>
    <property type="molecule type" value="Genomic_DNA"/>
</dbReference>
<dbReference type="PATRIC" id="fig|1160705.3.peg.8381"/>
<evidence type="ECO:0000256" key="5">
    <source>
        <dbReference type="ARBA" id="ARBA00022801"/>
    </source>
</evidence>
<dbReference type="PANTHER" id="PTHR11409">
    <property type="entry name" value="ADENOSINE DEAMINASE"/>
    <property type="match status" value="1"/>
</dbReference>